<keyword evidence="2" id="KW-0812">Transmembrane</keyword>
<feature type="transmembrane region" description="Helical" evidence="2">
    <location>
        <begin position="42"/>
        <end position="65"/>
    </location>
</feature>
<evidence type="ECO:0000313" key="3">
    <source>
        <dbReference type="EMBL" id="HEF64647.1"/>
    </source>
</evidence>
<dbReference type="EMBL" id="DSJL01000007">
    <property type="protein sequence ID" value="HEF64647.1"/>
    <property type="molecule type" value="Genomic_DNA"/>
</dbReference>
<dbReference type="AlphaFoldDB" id="A0A7C1K4Q0"/>
<organism evidence="3">
    <name type="scientific">Thermomicrobium roseum</name>
    <dbReference type="NCBI Taxonomy" id="500"/>
    <lineage>
        <taxon>Bacteria</taxon>
        <taxon>Pseudomonadati</taxon>
        <taxon>Thermomicrobiota</taxon>
        <taxon>Thermomicrobia</taxon>
        <taxon>Thermomicrobiales</taxon>
        <taxon>Thermomicrobiaceae</taxon>
        <taxon>Thermomicrobium</taxon>
    </lineage>
</organism>
<protein>
    <submittedName>
        <fullName evidence="3">Zinc-ribbon domain-containing protein</fullName>
    </submittedName>
</protein>
<name>A0A7C1K4Q0_THERO</name>
<gene>
    <name evidence="3" type="ORF">ENP47_03445</name>
</gene>
<feature type="region of interest" description="Disordered" evidence="1">
    <location>
        <begin position="162"/>
        <end position="208"/>
    </location>
</feature>
<dbReference type="Pfam" id="PF12773">
    <property type="entry name" value="DZR"/>
    <property type="match status" value="1"/>
</dbReference>
<evidence type="ECO:0000256" key="1">
    <source>
        <dbReference type="SAM" id="MobiDB-lite"/>
    </source>
</evidence>
<dbReference type="InterPro" id="IPR025874">
    <property type="entry name" value="DZR"/>
</dbReference>
<feature type="transmembrane region" description="Helical" evidence="2">
    <location>
        <begin position="12"/>
        <end position="30"/>
    </location>
</feature>
<comment type="caution">
    <text evidence="3">The sequence shown here is derived from an EMBL/GenBank/DDBJ whole genome shotgun (WGS) entry which is preliminary data.</text>
</comment>
<proteinExistence type="predicted"/>
<sequence>MEQLIAQAVHLLLALGGAYYLALWFALVVWTFQDIQTRTRSVIAQIFATLLVVLFSVPGVVLYLLMRPRETLEEQYERALEEEYLIQDLEATGRCPSCRRPVQEEFQFCPYCRTALKQLCVTCGRLLSLDWPHCPYCGAAQPSEEPELVVRERRSPLEAVQRALGRTVPLRERRTESSLPEEPASTLPPGWSRSEARTEPETDQLPRA</sequence>
<feature type="compositionally biased region" description="Basic and acidic residues" evidence="1">
    <location>
        <begin position="194"/>
        <end position="208"/>
    </location>
</feature>
<accession>A0A7C1K4Q0</accession>
<keyword evidence="2" id="KW-1133">Transmembrane helix</keyword>
<keyword evidence="2" id="KW-0472">Membrane</keyword>
<reference evidence="3" key="1">
    <citation type="journal article" date="2020" name="mSystems">
        <title>Genome- and Community-Level Interaction Insights into Carbon Utilization and Element Cycling Functions of Hydrothermarchaeota in Hydrothermal Sediment.</title>
        <authorList>
            <person name="Zhou Z."/>
            <person name="Liu Y."/>
            <person name="Xu W."/>
            <person name="Pan J."/>
            <person name="Luo Z.H."/>
            <person name="Li M."/>
        </authorList>
    </citation>
    <scope>NUCLEOTIDE SEQUENCE [LARGE SCALE GENOMIC DNA]</scope>
    <source>
        <strain evidence="3">SpSt-222</strain>
    </source>
</reference>
<evidence type="ECO:0000256" key="2">
    <source>
        <dbReference type="SAM" id="Phobius"/>
    </source>
</evidence>